<evidence type="ECO:0000313" key="4">
    <source>
        <dbReference type="EMBL" id="KAA1113036.1"/>
    </source>
</evidence>
<feature type="coiled-coil region" evidence="1">
    <location>
        <begin position="296"/>
        <end position="362"/>
    </location>
</feature>
<evidence type="ECO:0000256" key="2">
    <source>
        <dbReference type="SAM" id="MobiDB-lite"/>
    </source>
</evidence>
<dbReference type="InterPro" id="IPR049203">
    <property type="entry name" value="DUF6818"/>
</dbReference>
<name>A0A5B0QIP5_PUCGR</name>
<protein>
    <recommendedName>
        <fullName evidence="3">DUF6818 domain-containing protein</fullName>
    </recommendedName>
</protein>
<dbReference type="PANTHER" id="PTHR34409:SF1">
    <property type="entry name" value="MYB-LIKE DOMAIN-CONTAINING PROTEIN"/>
    <property type="match status" value="1"/>
</dbReference>
<feature type="region of interest" description="Disordered" evidence="2">
    <location>
        <begin position="448"/>
        <end position="468"/>
    </location>
</feature>
<dbReference type="Proteomes" id="UP000324748">
    <property type="component" value="Unassembled WGS sequence"/>
</dbReference>
<feature type="region of interest" description="Disordered" evidence="2">
    <location>
        <begin position="154"/>
        <end position="277"/>
    </location>
</feature>
<feature type="compositionally biased region" description="Polar residues" evidence="2">
    <location>
        <begin position="242"/>
        <end position="259"/>
    </location>
</feature>
<organism evidence="4 5">
    <name type="scientific">Puccinia graminis f. sp. tritici</name>
    <dbReference type="NCBI Taxonomy" id="56615"/>
    <lineage>
        <taxon>Eukaryota</taxon>
        <taxon>Fungi</taxon>
        <taxon>Dikarya</taxon>
        <taxon>Basidiomycota</taxon>
        <taxon>Pucciniomycotina</taxon>
        <taxon>Pucciniomycetes</taxon>
        <taxon>Pucciniales</taxon>
        <taxon>Pucciniaceae</taxon>
        <taxon>Puccinia</taxon>
    </lineage>
</organism>
<feature type="compositionally biased region" description="Low complexity" evidence="2">
    <location>
        <begin position="15"/>
        <end position="49"/>
    </location>
</feature>
<gene>
    <name evidence="4" type="ORF">PGT21_019217</name>
</gene>
<proteinExistence type="predicted"/>
<dbReference type="OrthoDB" id="2507399at2759"/>
<evidence type="ECO:0000256" key="1">
    <source>
        <dbReference type="SAM" id="Coils"/>
    </source>
</evidence>
<evidence type="ECO:0000313" key="5">
    <source>
        <dbReference type="Proteomes" id="UP000324748"/>
    </source>
</evidence>
<sequence length="468" mass="51032">MPAEVNLPSHPAPRPQTQVNQQTTQPLTLDQPPSTTQHTTTNATGTANQKRSGRQPGSQGYSGADCTALVAIVKDVLPLGSNEWDDVHFKYSQYAMANGRTVHDVEPLKTKFRTMAASRKPTGNPNCPTWIREAKRVNLLIKDRAKNLAFVDEDADEEVESDNERNGVGNPIPLSPDDTLLSGWDATHPDLPGDPANTSFEESDSVVPSGTGLGAQAQSTNVGDLGGTDAANTSHRARNTLVHRTQSRLSGSTGTSPIDSSNRRSRSSQASGLRDSIAAYFNPEAREARERETSMTHFYEVRLQEATATINRLQDEATKLREGINMQVLRLQNDLEQARKEVAQKNSENQELRHRLEMMQLRMEFQSQSFFQPGMISTNMAQGFMNPNSNATNQAQPNVAPAFLQPSGVPVQGNLTASYIQPNGNHPMMRGFPPTSALGNPLTTTFGNNTTGAQQWDTTAVAPNQSTE</sequence>
<accession>A0A5B0QIP5</accession>
<feature type="region of interest" description="Disordered" evidence="2">
    <location>
        <begin position="1"/>
        <end position="62"/>
    </location>
</feature>
<keyword evidence="5" id="KW-1185">Reference proteome</keyword>
<dbReference type="Pfam" id="PF20681">
    <property type="entry name" value="DUF6818"/>
    <property type="match status" value="1"/>
</dbReference>
<comment type="caution">
    <text evidence="4">The sequence shown here is derived from an EMBL/GenBank/DDBJ whole genome shotgun (WGS) entry which is preliminary data.</text>
</comment>
<feature type="domain" description="DUF6818" evidence="3">
    <location>
        <begin position="78"/>
        <end position="157"/>
    </location>
</feature>
<dbReference type="AlphaFoldDB" id="A0A5B0QIP5"/>
<dbReference type="PANTHER" id="PTHR34409">
    <property type="entry name" value="SET DOMAIN-CONTAINING PROTEIN"/>
    <property type="match status" value="1"/>
</dbReference>
<evidence type="ECO:0000259" key="3">
    <source>
        <dbReference type="Pfam" id="PF20681"/>
    </source>
</evidence>
<keyword evidence="1" id="KW-0175">Coiled coil</keyword>
<dbReference type="EMBL" id="VSWC01000015">
    <property type="protein sequence ID" value="KAA1113036.1"/>
    <property type="molecule type" value="Genomic_DNA"/>
</dbReference>
<reference evidence="4 5" key="1">
    <citation type="submission" date="2019-05" db="EMBL/GenBank/DDBJ databases">
        <title>Emergence of the Ug99 lineage of the wheat stem rust pathogen through somatic hybridization.</title>
        <authorList>
            <person name="Li F."/>
            <person name="Upadhyaya N.M."/>
            <person name="Sperschneider J."/>
            <person name="Matny O."/>
            <person name="Nguyen-Phuc H."/>
            <person name="Mago R."/>
            <person name="Raley C."/>
            <person name="Miller M.E."/>
            <person name="Silverstein K.A.T."/>
            <person name="Henningsen E."/>
            <person name="Hirsch C.D."/>
            <person name="Visser B."/>
            <person name="Pretorius Z.A."/>
            <person name="Steffenson B.J."/>
            <person name="Schwessinger B."/>
            <person name="Dodds P.N."/>
            <person name="Figueroa M."/>
        </authorList>
    </citation>
    <scope>NUCLEOTIDE SEQUENCE [LARGE SCALE GENOMIC DNA]</scope>
    <source>
        <strain evidence="4">21-0</strain>
    </source>
</reference>